<gene>
    <name evidence="1" type="ORF">PGLA2088_LOCUS29102</name>
</gene>
<dbReference type="PANTHER" id="PTHR10098:SF108">
    <property type="entry name" value="TETRATRICOPEPTIDE REPEAT PROTEIN 28"/>
    <property type="match status" value="1"/>
</dbReference>
<protein>
    <submittedName>
        <fullName evidence="1">Uncharacterized protein</fullName>
    </submittedName>
</protein>
<proteinExistence type="predicted"/>
<reference evidence="1" key="1">
    <citation type="submission" date="2021-02" db="EMBL/GenBank/DDBJ databases">
        <authorList>
            <person name="Dougan E. K."/>
            <person name="Rhodes N."/>
            <person name="Thang M."/>
            <person name="Chan C."/>
        </authorList>
    </citation>
    <scope>NUCLEOTIDE SEQUENCE</scope>
</reference>
<dbReference type="SUPFAM" id="SSF48452">
    <property type="entry name" value="TPR-like"/>
    <property type="match status" value="2"/>
</dbReference>
<dbReference type="Gene3D" id="1.25.40.10">
    <property type="entry name" value="Tetratricopeptide repeat domain"/>
    <property type="match status" value="2"/>
</dbReference>
<accession>A0A813K223</accession>
<dbReference type="EMBL" id="CAJNNW010028168">
    <property type="protein sequence ID" value="CAE8694947.1"/>
    <property type="molecule type" value="Genomic_DNA"/>
</dbReference>
<comment type="caution">
    <text evidence="1">The sequence shown here is derived from an EMBL/GenBank/DDBJ whole genome shotgun (WGS) entry which is preliminary data.</text>
</comment>
<evidence type="ECO:0000313" key="1">
    <source>
        <dbReference type="EMBL" id="CAE8694947.1"/>
    </source>
</evidence>
<evidence type="ECO:0000313" key="2">
    <source>
        <dbReference type="Proteomes" id="UP000626109"/>
    </source>
</evidence>
<organism evidence="1 2">
    <name type="scientific">Polarella glacialis</name>
    <name type="common">Dinoflagellate</name>
    <dbReference type="NCBI Taxonomy" id="89957"/>
    <lineage>
        <taxon>Eukaryota</taxon>
        <taxon>Sar</taxon>
        <taxon>Alveolata</taxon>
        <taxon>Dinophyceae</taxon>
        <taxon>Suessiales</taxon>
        <taxon>Suessiaceae</taxon>
        <taxon>Polarella</taxon>
    </lineage>
</organism>
<dbReference type="Proteomes" id="UP000626109">
    <property type="component" value="Unassembled WGS sequence"/>
</dbReference>
<dbReference type="InterPro" id="IPR011990">
    <property type="entry name" value="TPR-like_helical_dom_sf"/>
</dbReference>
<dbReference type="AlphaFoldDB" id="A0A813K223"/>
<sequence>MSTSSSWSLLAVSARECLASGAPEEALRRAQDAAVQARSAGDGLGVAEALCVVASAHIASGRAAEAEQLLSRELSSPSLLARTGDRAAEATLLWAFAGLKLAMGDFKEALRLASEGQALLQKRPADRKLQAQLLLAKANAHLAGRLAGSQGPTPVPFAVATLSAAGEALALCRQAGDKAGEGEVLHLVCLVYLLEGRQGAQLAAKKAMALASSDAEQPLGSLQASNEAAALLRQLGNKEGEATAMLCGVAEARIELGEADEAIGAARRAQEMFRHLGHRRGRQTALNVLARAQLMAGNTPAILDAVEEELQHLRTEGDVPGQLAGLRTLCDSYIAVQQYGEALSAARRSLAVVKESGSKVTEVRQLLLASELEDLLGRQEAALRSAQRALTLASTINASPGELAVEVRRTVSRLQTKCGRPELAPNRRDAMGALLDLAQAARQRDPARFHEVTARLEALSGYTDQDVKAALTGEDDPDREGLMRFLKEHGPGKSQAGGVKSTSQSMVLTGISNALLYLSFRVNGLAYGPRFRRCHPMRVEASEDGGYHSASYLRLLSSQDEWEMNMMTQPTLLDGMQHALSAAMM</sequence>
<dbReference type="PANTHER" id="PTHR10098">
    <property type="entry name" value="RAPSYN-RELATED"/>
    <property type="match status" value="1"/>
</dbReference>
<name>A0A813K223_POLGL</name>